<keyword evidence="2 4" id="KW-0175">Coiled coil</keyword>
<evidence type="ECO:0000256" key="1">
    <source>
        <dbReference type="ARBA" id="ARBA00004123"/>
    </source>
</evidence>
<dbReference type="RefSeq" id="XP_069208020.1">
    <property type="nucleotide sequence ID" value="XM_069353378.1"/>
</dbReference>
<feature type="region of interest" description="Disordered" evidence="5">
    <location>
        <begin position="447"/>
        <end position="466"/>
    </location>
</feature>
<reference evidence="7 8" key="1">
    <citation type="submission" date="2023-08" db="EMBL/GenBank/DDBJ databases">
        <title>Annotated Genome Sequence of Vanrija albida AlHP1.</title>
        <authorList>
            <person name="Herzog R."/>
        </authorList>
    </citation>
    <scope>NUCLEOTIDE SEQUENCE [LARGE SCALE GENOMIC DNA]</scope>
    <source>
        <strain evidence="7 8">AlHP1</strain>
    </source>
</reference>
<accession>A0ABR3Q0P6</accession>
<organism evidence="7 8">
    <name type="scientific">Vanrija albida</name>
    <dbReference type="NCBI Taxonomy" id="181172"/>
    <lineage>
        <taxon>Eukaryota</taxon>
        <taxon>Fungi</taxon>
        <taxon>Dikarya</taxon>
        <taxon>Basidiomycota</taxon>
        <taxon>Agaricomycotina</taxon>
        <taxon>Tremellomycetes</taxon>
        <taxon>Trichosporonales</taxon>
        <taxon>Trichosporonaceae</taxon>
        <taxon>Vanrija</taxon>
    </lineage>
</organism>
<feature type="region of interest" description="Disordered" evidence="5">
    <location>
        <begin position="1197"/>
        <end position="1300"/>
    </location>
</feature>
<feature type="compositionally biased region" description="Gly residues" evidence="5">
    <location>
        <begin position="1385"/>
        <end position="1394"/>
    </location>
</feature>
<evidence type="ECO:0000256" key="2">
    <source>
        <dbReference type="ARBA" id="ARBA00023054"/>
    </source>
</evidence>
<feature type="compositionally biased region" description="Low complexity" evidence="5">
    <location>
        <begin position="1209"/>
        <end position="1276"/>
    </location>
</feature>
<feature type="region of interest" description="Disordered" evidence="5">
    <location>
        <begin position="1"/>
        <end position="22"/>
    </location>
</feature>
<feature type="compositionally biased region" description="Low complexity" evidence="5">
    <location>
        <begin position="1329"/>
        <end position="1338"/>
    </location>
</feature>
<evidence type="ECO:0000313" key="7">
    <source>
        <dbReference type="EMBL" id="KAL1408076.1"/>
    </source>
</evidence>
<evidence type="ECO:0000259" key="6">
    <source>
        <dbReference type="Pfam" id="PF25785"/>
    </source>
</evidence>
<feature type="region of interest" description="Disordered" evidence="5">
    <location>
        <begin position="977"/>
        <end position="1008"/>
    </location>
</feature>
<proteinExistence type="predicted"/>
<dbReference type="InterPro" id="IPR057974">
    <property type="entry name" value="NUA/TPR/MLP1-2-like_dom"/>
</dbReference>
<feature type="domain" description="NUA/TPR/MLP1-2-like" evidence="6">
    <location>
        <begin position="446"/>
        <end position="540"/>
    </location>
</feature>
<dbReference type="GeneID" id="95985917"/>
<dbReference type="Pfam" id="PF25785">
    <property type="entry name" value="TPR"/>
    <property type="match status" value="1"/>
</dbReference>
<keyword evidence="3" id="KW-0539">Nucleus</keyword>
<evidence type="ECO:0000256" key="3">
    <source>
        <dbReference type="ARBA" id="ARBA00023242"/>
    </source>
</evidence>
<evidence type="ECO:0000313" key="8">
    <source>
        <dbReference type="Proteomes" id="UP001565368"/>
    </source>
</evidence>
<evidence type="ECO:0000256" key="4">
    <source>
        <dbReference type="SAM" id="Coils"/>
    </source>
</evidence>
<dbReference type="Proteomes" id="UP001565368">
    <property type="component" value="Unassembled WGS sequence"/>
</dbReference>
<dbReference type="PANTHER" id="PTHR18898:SF2">
    <property type="entry name" value="NUCLEOPROTEIN TPR"/>
    <property type="match status" value="1"/>
</dbReference>
<feature type="coiled-coil region" evidence="4">
    <location>
        <begin position="177"/>
        <end position="250"/>
    </location>
</feature>
<feature type="compositionally biased region" description="Gly residues" evidence="5">
    <location>
        <begin position="1277"/>
        <end position="1287"/>
    </location>
</feature>
<dbReference type="EMBL" id="JBBXJM010000004">
    <property type="protein sequence ID" value="KAL1408076.1"/>
    <property type="molecule type" value="Genomic_DNA"/>
</dbReference>
<feature type="coiled-coil region" evidence="4">
    <location>
        <begin position="1045"/>
        <end position="1079"/>
    </location>
</feature>
<feature type="coiled-coil region" evidence="4">
    <location>
        <begin position="100"/>
        <end position="134"/>
    </location>
</feature>
<dbReference type="Gene3D" id="1.10.287.1490">
    <property type="match status" value="1"/>
</dbReference>
<feature type="compositionally biased region" description="Basic and acidic residues" evidence="5">
    <location>
        <begin position="447"/>
        <end position="461"/>
    </location>
</feature>
<keyword evidence="8" id="KW-1185">Reference proteome</keyword>
<feature type="coiled-coil region" evidence="4">
    <location>
        <begin position="283"/>
        <end position="342"/>
    </location>
</feature>
<gene>
    <name evidence="7" type="primary">MLP1</name>
    <name evidence="7" type="ORF">Q8F55_004874</name>
</gene>
<feature type="compositionally biased region" description="Basic residues" evidence="5">
    <location>
        <begin position="1365"/>
        <end position="1380"/>
    </location>
</feature>
<comment type="caution">
    <text evidence="7">The sequence shown here is derived from an EMBL/GenBank/DDBJ whole genome shotgun (WGS) entry which is preliminary data.</text>
</comment>
<comment type="subcellular location">
    <subcellularLocation>
        <location evidence="1">Nucleus</location>
    </subcellularLocation>
</comment>
<feature type="coiled-coil region" evidence="4">
    <location>
        <begin position="675"/>
        <end position="857"/>
    </location>
</feature>
<name>A0ABR3Q0P6_9TREE</name>
<sequence length="1394" mass="149821">MSEGQPAAGAALAAEPAAAPAASDLASVAVPADLVADVEREQALADLHTSLKSRTDDVDKLHAEKETLVTERDGALSTANQLRAQLSSLQSTHLQSTSELGVVQSRIEAAEREKRELLEEIQRLQERAHRTTQDLYTLRSQKSEASQKIAHLDVEVSELKMAADSAKFNEERSVQALKNARAEILTVSKAATDAEARFSKYRAQTQSELSQLQHENETVQSRITSVQTSHQSLQRTYEDQARRLAEAHANIATLTSAAASQKTSYRLEFDRLHEEIRLAQRHGDEARAEVADREAELERLSESLADKEGLWEDRWKREERSRKEAEKRVDDLKVVVERLAMAQGEGSGSDISPAATLATKLREEGKSYTQFYTDYTIQEGKLRASQDEVARLTNLLEQISQDIAEKKPLFEQQAQEHDAAIERANTLATELASAISARDNFESRSKALEAASTHHAEEKQSLEQTAQDLSRQVQGLLREISIRDDPSLANVAFNEKAKVLEGDIVTDRLLEFTSLPTLQEQNQRLLKLTRALAAKLDAREINRATNHASDVDTGAALDQATETITRLHTQVLESQKKINEISRERDLFSKLLARGEGLRWSANGASSNGPLETNDSSNEQAFVTLQAQLSSVRDKADADVAEAKELARQKSEAAGVAEVERVKAEAKATMIEKQHQILNETHQLQKQEYASLENQYRQVQAQIAQAQTERRVALEEAANHQSTEQRLRDEAANLRAEREQWESVQSRMQTDFSTVQQERVRLQHLIDNLNSVSTENERTRTEERTRLERRIDELQREATQLRNQADEAREAVRAAERRLEETDQRIQAETATINAAKDAAEKIVAEKDTEIAGLKEQADKNLKIGLNWQRRAKELQATQTEGIEAKEAEITKIKSELAEAQTKITELEKKVADAEQAVAQKDTAVQSLTTELAKAKEAQATAAPSTDTAQLSALQTERDALQQKLATAETELAAAKAAGSAAPASTDAPADTTAPAAEAGTPSADTASLQAQLDETAKKLADREAQYQNDVIKVNRANQGLSNRVKAFTAEKAALDAKIAELEKEVTELKAKLATAEAAAGTAATDQSVIDEAVKTAVTAREAELNAEHATALASAGSKPDDTAIQAAVSAKETELKAAFDKELAEAKTQAAAGAAEGSGEDSAAKITELEEKVKTLQRQVRTAEISRKTLERQKTDIETKLRNLEGGAASPAPTLSAAAAPFKPAPTPATNASTPAATLPAKPSPTATPAATPAPAAAEASTSAATPDAASARGGAARGRGRGGAAVRGRGAAPARPNSVLNAVNATLASATDTSGGTKRSAPDDDGAAGATTTSPDILARLQSAPAAAGTEAAAPAEGAARGRAAKRARGGARGRGTGRRPSGAGGDAGGDA</sequence>
<protein>
    <submittedName>
        <fullName evidence="7">Protein mlp1</fullName>
    </submittedName>
</protein>
<feature type="compositionally biased region" description="Low complexity" evidence="5">
    <location>
        <begin position="1345"/>
        <end position="1364"/>
    </location>
</feature>
<dbReference type="PANTHER" id="PTHR18898">
    <property type="entry name" value="NUCLEOPROTEIN TPR-RELATED"/>
    <property type="match status" value="1"/>
</dbReference>
<feature type="region of interest" description="Disordered" evidence="5">
    <location>
        <begin position="1312"/>
        <end position="1394"/>
    </location>
</feature>
<feature type="compositionally biased region" description="Low complexity" evidence="5">
    <location>
        <begin position="1288"/>
        <end position="1298"/>
    </location>
</feature>
<feature type="coiled-coil region" evidence="4">
    <location>
        <begin position="883"/>
        <end position="924"/>
    </location>
</feature>
<evidence type="ECO:0000256" key="5">
    <source>
        <dbReference type="SAM" id="MobiDB-lite"/>
    </source>
</evidence>
<feature type="compositionally biased region" description="Low complexity" evidence="5">
    <location>
        <begin position="977"/>
        <end position="1005"/>
    </location>
</feature>